<dbReference type="Proteomes" id="UP001293718">
    <property type="component" value="Unassembled WGS sequence"/>
</dbReference>
<protein>
    <recommendedName>
        <fullName evidence="3">Ribbon-helix-helix protein CopG domain-containing protein</fullName>
    </recommendedName>
</protein>
<reference evidence="1 2" key="1">
    <citation type="submission" date="2023-11" db="EMBL/GenBank/DDBJ databases">
        <title>Draft genome of Azohydromonas lata strain H1 (DSM1123), a polyhydroxyalkanoate producer.</title>
        <authorList>
            <person name="Traversa D."/>
            <person name="D'Addabbo P."/>
            <person name="Pazzani C."/>
            <person name="Manzari C."/>
            <person name="Chiara M."/>
            <person name="Scrascia M."/>
        </authorList>
    </citation>
    <scope>NUCLEOTIDE SEQUENCE [LARGE SCALE GENOMIC DNA]</scope>
    <source>
        <strain evidence="1 2">H1</strain>
    </source>
</reference>
<evidence type="ECO:0000313" key="1">
    <source>
        <dbReference type="EMBL" id="MDZ5456981.1"/>
    </source>
</evidence>
<dbReference type="EMBL" id="JAXOJX010000013">
    <property type="protein sequence ID" value="MDZ5456981.1"/>
    <property type="molecule type" value="Genomic_DNA"/>
</dbReference>
<sequence>MPTEKPQRSPKGVSDLPIALDLPPAQMDLVAKYARGENRTKSAFARLLVKRGLAAYKKNPRVLSSVRVDGATSRRHIGLRLMPDEVADLEEGARKEIRSVALFARLLALVGLAEFEEELGVGT</sequence>
<name>A0ABU5IEL5_9BURK</name>
<gene>
    <name evidence="1" type="ORF">SM757_10415</name>
</gene>
<keyword evidence="2" id="KW-1185">Reference proteome</keyword>
<accession>A0ABU5IEL5</accession>
<organism evidence="1 2">
    <name type="scientific">Azohydromonas lata</name>
    <dbReference type="NCBI Taxonomy" id="45677"/>
    <lineage>
        <taxon>Bacteria</taxon>
        <taxon>Pseudomonadati</taxon>
        <taxon>Pseudomonadota</taxon>
        <taxon>Betaproteobacteria</taxon>
        <taxon>Burkholderiales</taxon>
        <taxon>Sphaerotilaceae</taxon>
        <taxon>Azohydromonas</taxon>
    </lineage>
</organism>
<evidence type="ECO:0008006" key="3">
    <source>
        <dbReference type="Google" id="ProtNLM"/>
    </source>
</evidence>
<evidence type="ECO:0000313" key="2">
    <source>
        <dbReference type="Proteomes" id="UP001293718"/>
    </source>
</evidence>
<proteinExistence type="predicted"/>
<dbReference type="RefSeq" id="WP_322465410.1">
    <property type="nucleotide sequence ID" value="NZ_JAXOJX010000013.1"/>
</dbReference>
<comment type="caution">
    <text evidence="1">The sequence shown here is derived from an EMBL/GenBank/DDBJ whole genome shotgun (WGS) entry which is preliminary data.</text>
</comment>